<dbReference type="PANTHER" id="PTHR45766">
    <property type="entry name" value="DNA ANNEALING HELICASE AND ENDONUCLEASE ZRANB3 FAMILY MEMBER"/>
    <property type="match status" value="1"/>
</dbReference>
<dbReference type="AlphaFoldDB" id="A0A6P2WIQ8"/>
<feature type="domain" description="Helicase C-terminal" evidence="3">
    <location>
        <begin position="311"/>
        <end position="458"/>
    </location>
</feature>
<dbReference type="InterPro" id="IPR038718">
    <property type="entry name" value="SNF2-like_sf"/>
</dbReference>
<dbReference type="PROSITE" id="PS51192">
    <property type="entry name" value="HELICASE_ATP_BIND_1"/>
    <property type="match status" value="1"/>
</dbReference>
<dbReference type="InterPro" id="IPR001650">
    <property type="entry name" value="Helicase_C-like"/>
</dbReference>
<dbReference type="InterPro" id="IPR014001">
    <property type="entry name" value="Helicase_ATP-bd"/>
</dbReference>
<keyword evidence="4" id="KW-0067">ATP-binding</keyword>
<protein>
    <submittedName>
        <fullName evidence="4">Helicase domain-containing protein</fullName>
    </submittedName>
</protein>
<dbReference type="InterPro" id="IPR049730">
    <property type="entry name" value="SNF2/RAD54-like_C"/>
</dbReference>
<name>A0A6P2WIQ8_BURL3</name>
<gene>
    <name evidence="4" type="ORF">BLA39750_02202</name>
</gene>
<evidence type="ECO:0000313" key="5">
    <source>
        <dbReference type="Proteomes" id="UP000494110"/>
    </source>
</evidence>
<evidence type="ECO:0000259" key="2">
    <source>
        <dbReference type="PROSITE" id="PS51192"/>
    </source>
</evidence>
<dbReference type="InterPro" id="IPR027417">
    <property type="entry name" value="P-loop_NTPase"/>
</dbReference>
<dbReference type="Gene3D" id="3.40.50.10810">
    <property type="entry name" value="Tandem AAA-ATPase domain"/>
    <property type="match status" value="1"/>
</dbReference>
<dbReference type="Gene3D" id="3.40.50.300">
    <property type="entry name" value="P-loop containing nucleotide triphosphate hydrolases"/>
    <property type="match status" value="1"/>
</dbReference>
<dbReference type="GO" id="GO:0006281">
    <property type="term" value="P:DNA repair"/>
    <property type="evidence" value="ECO:0007669"/>
    <property type="project" value="TreeGrafter"/>
</dbReference>
<proteinExistence type="predicted"/>
<feature type="domain" description="Helicase ATP-binding" evidence="2">
    <location>
        <begin position="14"/>
        <end position="176"/>
    </location>
</feature>
<keyword evidence="1" id="KW-0378">Hydrolase</keyword>
<dbReference type="SUPFAM" id="SSF52540">
    <property type="entry name" value="P-loop containing nucleoside triphosphate hydrolases"/>
    <property type="match status" value="2"/>
</dbReference>
<dbReference type="GO" id="GO:0031297">
    <property type="term" value="P:replication fork processing"/>
    <property type="evidence" value="ECO:0007669"/>
    <property type="project" value="TreeGrafter"/>
</dbReference>
<dbReference type="SMART" id="SM00487">
    <property type="entry name" value="DEXDc"/>
    <property type="match status" value="1"/>
</dbReference>
<dbReference type="GO" id="GO:0004386">
    <property type="term" value="F:helicase activity"/>
    <property type="evidence" value="ECO:0007669"/>
    <property type="project" value="UniProtKB-KW"/>
</dbReference>
<evidence type="ECO:0000313" key="4">
    <source>
        <dbReference type="EMBL" id="VWC95632.1"/>
    </source>
</evidence>
<sequence>MELETPFPYQLVGADFLASKAQALLADVMGLGKSAQAVRAADLIGARDVLVLCPASVRINWLREFTRFSPFDRPAAAVLTGKDGVPTSGVVVCSYDLLATEKVRKALMAVSWDVLVLDEAHYLKERGAKRTKAVYGYNARTPGLASQARHVWRLSGTPAPNDASELWTHLKSAGIVQDQYWDFVYEFCTGFNSDYGFRITGHRNTDKLKQLLAQFMLRRTKEEVMTELPPIAFHEVTVERSAVELDPVFYEQTRLKTPDQFFAELKLADNTLRQALKTVSGAKTPGQDKLKILEAMAGSMVTLRRYIGMAKLPKVCEMLDSELAMGLIDKIVIFAVHKDVIEHTRQRLAKYGAVTLYGGTAPDKRQKNIDRFMTDPKCRVFIGNIVAAGTGITLTSAHEVAFMEADWVPANNAQAAMRCHRIGQTNPVRVRFFSCEGSVDEEIMTTLRRKTAELAKIF</sequence>
<keyword evidence="4" id="KW-0347">Helicase</keyword>
<accession>A0A6P2WIQ8</accession>
<dbReference type="PROSITE" id="PS51194">
    <property type="entry name" value="HELICASE_CTER"/>
    <property type="match status" value="1"/>
</dbReference>
<dbReference type="Pfam" id="PF00176">
    <property type="entry name" value="SNF2-rel_dom"/>
    <property type="match status" value="1"/>
</dbReference>
<dbReference type="RefSeq" id="WP_175012180.1">
    <property type="nucleotide sequence ID" value="NZ_CABVQN010000008.1"/>
</dbReference>
<dbReference type="PANTHER" id="PTHR45766:SF6">
    <property type="entry name" value="SWI_SNF-RELATED MATRIX-ASSOCIATED ACTIN-DEPENDENT REGULATOR OF CHROMATIN SUBFAMILY A-LIKE PROTEIN 1"/>
    <property type="match status" value="1"/>
</dbReference>
<dbReference type="GO" id="GO:0005524">
    <property type="term" value="F:ATP binding"/>
    <property type="evidence" value="ECO:0007669"/>
    <property type="project" value="InterPro"/>
</dbReference>
<dbReference type="SMART" id="SM00490">
    <property type="entry name" value="HELICc"/>
    <property type="match status" value="1"/>
</dbReference>
<dbReference type="InterPro" id="IPR000330">
    <property type="entry name" value="SNF2_N"/>
</dbReference>
<evidence type="ECO:0000259" key="3">
    <source>
        <dbReference type="PROSITE" id="PS51194"/>
    </source>
</evidence>
<dbReference type="GO" id="GO:0016787">
    <property type="term" value="F:hydrolase activity"/>
    <property type="evidence" value="ECO:0007669"/>
    <property type="project" value="UniProtKB-KW"/>
</dbReference>
<evidence type="ECO:0000256" key="1">
    <source>
        <dbReference type="ARBA" id="ARBA00022801"/>
    </source>
</evidence>
<reference evidence="4 5" key="1">
    <citation type="submission" date="2019-09" db="EMBL/GenBank/DDBJ databases">
        <authorList>
            <person name="Depoorter E."/>
        </authorList>
    </citation>
    <scope>NUCLEOTIDE SEQUENCE [LARGE SCALE GENOMIC DNA]</scope>
    <source>
        <strain evidence="4">R-39750</strain>
    </source>
</reference>
<dbReference type="CDD" id="cd18793">
    <property type="entry name" value="SF2_C_SNF"/>
    <property type="match status" value="1"/>
</dbReference>
<dbReference type="EMBL" id="CABVQN010000008">
    <property type="protein sequence ID" value="VWC95632.1"/>
    <property type="molecule type" value="Genomic_DNA"/>
</dbReference>
<organism evidence="4 5">
    <name type="scientific">Burkholderia lata (strain ATCC 17760 / DSM 23089 / LMG 22485 / NCIMB 9086 / R18194 / 383)</name>
    <dbReference type="NCBI Taxonomy" id="482957"/>
    <lineage>
        <taxon>Bacteria</taxon>
        <taxon>Pseudomonadati</taxon>
        <taxon>Pseudomonadota</taxon>
        <taxon>Betaproteobacteria</taxon>
        <taxon>Burkholderiales</taxon>
        <taxon>Burkholderiaceae</taxon>
        <taxon>Burkholderia</taxon>
        <taxon>Burkholderia cepacia complex</taxon>
    </lineage>
</organism>
<dbReference type="Proteomes" id="UP000494110">
    <property type="component" value="Unassembled WGS sequence"/>
</dbReference>
<keyword evidence="4" id="KW-0547">Nucleotide-binding</keyword>
<dbReference type="Pfam" id="PF00271">
    <property type="entry name" value="Helicase_C"/>
    <property type="match status" value="1"/>
</dbReference>